<evidence type="ECO:0000256" key="10">
    <source>
        <dbReference type="SAM" id="MobiDB-lite"/>
    </source>
</evidence>
<dbReference type="Gene3D" id="3.30.160.810">
    <property type="match status" value="1"/>
</dbReference>
<dbReference type="GO" id="GO:0003735">
    <property type="term" value="F:structural constituent of ribosome"/>
    <property type="evidence" value="ECO:0007669"/>
    <property type="project" value="UniProtKB-UniRule"/>
</dbReference>
<reference evidence="11 12" key="1">
    <citation type="submission" date="2017-11" db="EMBL/GenBank/DDBJ databases">
        <title>Genome sequence of Entomoplasma lucivorax PIPN-2 (ATCC 49196).</title>
        <authorList>
            <person name="Lo W.-S."/>
            <person name="Gasparich G.E."/>
            <person name="Kuo C.-H."/>
        </authorList>
    </citation>
    <scope>NUCLEOTIDE SEQUENCE [LARGE SCALE GENOMIC DNA]</scope>
    <source>
        <strain evidence="11 12">PIPN-2</strain>
    </source>
</reference>
<keyword evidence="5 7" id="KW-0687">Ribonucleoprotein</keyword>
<keyword evidence="2 7" id="KW-0699">rRNA-binding</keyword>
<dbReference type="FunFam" id="2.40.30.10:FF:000004">
    <property type="entry name" value="50S ribosomal protein L3"/>
    <property type="match status" value="1"/>
</dbReference>
<dbReference type="GO" id="GO:0006412">
    <property type="term" value="P:translation"/>
    <property type="evidence" value="ECO:0007669"/>
    <property type="project" value="UniProtKB-UniRule"/>
</dbReference>
<evidence type="ECO:0000256" key="2">
    <source>
        <dbReference type="ARBA" id="ARBA00022730"/>
    </source>
</evidence>
<name>A0A2S5RFS1_9MOLU</name>
<comment type="function">
    <text evidence="7 9">One of the primary rRNA binding proteins, it binds directly near the 3'-end of the 23S rRNA, where it nucleates assembly of the 50S subunit.</text>
</comment>
<protein>
    <recommendedName>
        <fullName evidence="6 7">Large ribosomal subunit protein uL3</fullName>
    </recommendedName>
</protein>
<evidence type="ECO:0000256" key="9">
    <source>
        <dbReference type="RuleBase" id="RU003906"/>
    </source>
</evidence>
<dbReference type="Gene3D" id="2.40.30.10">
    <property type="entry name" value="Translation factors"/>
    <property type="match status" value="1"/>
</dbReference>
<proteinExistence type="inferred from homology"/>
<evidence type="ECO:0000256" key="1">
    <source>
        <dbReference type="ARBA" id="ARBA00006540"/>
    </source>
</evidence>
<dbReference type="PROSITE" id="PS00474">
    <property type="entry name" value="RIBOSOMAL_L3"/>
    <property type="match status" value="1"/>
</dbReference>
<dbReference type="FunFam" id="3.30.160.810:FF:000001">
    <property type="entry name" value="50S ribosomal protein L3"/>
    <property type="match status" value="1"/>
</dbReference>
<dbReference type="PANTHER" id="PTHR11229">
    <property type="entry name" value="50S RIBOSOMAL PROTEIN L3"/>
    <property type="match status" value="1"/>
</dbReference>
<dbReference type="RefSeq" id="WP_028126980.1">
    <property type="nucleotide sequence ID" value="NZ_PHNE01000001.1"/>
</dbReference>
<sequence>MKGILGRKVEMTQVFATDGRLIPVTIVEVLPNTVLQVKTLEKDGYIALQLGVQDKRANLVNKPETGHFKKANSAPKRFVKEIRNMDGFEQGQQVVATDIFEAGQLVDVTGTSKGKGFQGSIKRHNYARGPMGHGSGYHRGTGSMGAIINRIFKSKKMPGHMGHAKRTIQNLEVVSIDLANNIMLIKGSIPGPKGQFVQVKQNVKGLKANAAAELLIRKEAQKVAEPKVEAVEPKVEAVVEPTIAATEPTVEPTEEATNPVAAEPAATEESAE</sequence>
<evidence type="ECO:0000313" key="11">
    <source>
        <dbReference type="EMBL" id="PPE06062.1"/>
    </source>
</evidence>
<evidence type="ECO:0000313" key="12">
    <source>
        <dbReference type="Proteomes" id="UP000237865"/>
    </source>
</evidence>
<evidence type="ECO:0000256" key="5">
    <source>
        <dbReference type="ARBA" id="ARBA00023274"/>
    </source>
</evidence>
<dbReference type="GO" id="GO:0022625">
    <property type="term" value="C:cytosolic large ribosomal subunit"/>
    <property type="evidence" value="ECO:0007669"/>
    <property type="project" value="TreeGrafter"/>
</dbReference>
<dbReference type="Proteomes" id="UP000237865">
    <property type="component" value="Unassembled WGS sequence"/>
</dbReference>
<evidence type="ECO:0000256" key="4">
    <source>
        <dbReference type="ARBA" id="ARBA00022980"/>
    </source>
</evidence>
<keyword evidence="12" id="KW-1185">Reference proteome</keyword>
<dbReference type="AlphaFoldDB" id="A0A2S5RFS1"/>
<dbReference type="Pfam" id="PF00297">
    <property type="entry name" value="Ribosomal_L3"/>
    <property type="match status" value="1"/>
</dbReference>
<dbReference type="STRING" id="1399797.GCA_000518285_01830"/>
<evidence type="ECO:0000256" key="8">
    <source>
        <dbReference type="RuleBase" id="RU003905"/>
    </source>
</evidence>
<keyword evidence="3 7" id="KW-0694">RNA-binding</keyword>
<feature type="region of interest" description="Disordered" evidence="10">
    <location>
        <begin position="242"/>
        <end position="272"/>
    </location>
</feature>
<organism evidence="11 12">
    <name type="scientific">Williamsoniiplasma lucivorax</name>
    <dbReference type="NCBI Taxonomy" id="209274"/>
    <lineage>
        <taxon>Bacteria</taxon>
        <taxon>Bacillati</taxon>
        <taxon>Mycoplasmatota</taxon>
        <taxon>Mollicutes</taxon>
        <taxon>Entomoplasmatales</taxon>
        <taxon>Williamsoniiplasma</taxon>
    </lineage>
</organism>
<dbReference type="SUPFAM" id="SSF50447">
    <property type="entry name" value="Translation proteins"/>
    <property type="match status" value="1"/>
</dbReference>
<evidence type="ECO:0000256" key="6">
    <source>
        <dbReference type="ARBA" id="ARBA00035243"/>
    </source>
</evidence>
<comment type="similarity">
    <text evidence="1 7 8">Belongs to the universal ribosomal protein uL3 family.</text>
</comment>
<dbReference type="NCBIfam" id="TIGR03625">
    <property type="entry name" value="L3_bact"/>
    <property type="match status" value="1"/>
</dbReference>
<dbReference type="InterPro" id="IPR019927">
    <property type="entry name" value="Ribosomal_uL3_bac/org-type"/>
</dbReference>
<dbReference type="GO" id="GO:0019843">
    <property type="term" value="F:rRNA binding"/>
    <property type="evidence" value="ECO:0007669"/>
    <property type="project" value="UniProtKB-UniRule"/>
</dbReference>
<dbReference type="HAMAP" id="MF_01325_B">
    <property type="entry name" value="Ribosomal_uL3_B"/>
    <property type="match status" value="1"/>
</dbReference>
<dbReference type="InterPro" id="IPR000597">
    <property type="entry name" value="Ribosomal_uL3"/>
</dbReference>
<dbReference type="EMBL" id="PHNE01000001">
    <property type="protein sequence ID" value="PPE06062.1"/>
    <property type="molecule type" value="Genomic_DNA"/>
</dbReference>
<dbReference type="InterPro" id="IPR019926">
    <property type="entry name" value="Ribosomal_uL3_CS"/>
</dbReference>
<dbReference type="PANTHER" id="PTHR11229:SF16">
    <property type="entry name" value="LARGE RIBOSOMAL SUBUNIT PROTEIN UL3C"/>
    <property type="match status" value="1"/>
</dbReference>
<comment type="caution">
    <text evidence="11">The sequence shown here is derived from an EMBL/GenBank/DDBJ whole genome shotgun (WGS) entry which is preliminary data.</text>
</comment>
<gene>
    <name evidence="7 11" type="primary">rplC</name>
    <name evidence="11" type="ORF">ELUCI_v1c03530</name>
</gene>
<comment type="subunit">
    <text evidence="7 9">Part of the 50S ribosomal subunit. Forms a cluster with proteins L14 and L19.</text>
</comment>
<keyword evidence="4 7" id="KW-0689">Ribosomal protein</keyword>
<dbReference type="InterPro" id="IPR009000">
    <property type="entry name" value="Transl_B-barrel_sf"/>
</dbReference>
<accession>A0A2S5RFS1</accession>
<evidence type="ECO:0000256" key="7">
    <source>
        <dbReference type="HAMAP-Rule" id="MF_01325"/>
    </source>
</evidence>
<evidence type="ECO:0000256" key="3">
    <source>
        <dbReference type="ARBA" id="ARBA00022884"/>
    </source>
</evidence>